<protein>
    <submittedName>
        <fullName evidence="3">Uncharacterized protein</fullName>
    </submittedName>
</protein>
<keyword evidence="1" id="KW-0175">Coiled coil</keyword>
<dbReference type="EMBL" id="OX451737">
    <property type="protein sequence ID" value="CAI8596706.1"/>
    <property type="molecule type" value="Genomic_DNA"/>
</dbReference>
<reference evidence="3 4" key="1">
    <citation type="submission" date="2023-01" db="EMBL/GenBank/DDBJ databases">
        <authorList>
            <person name="Kreplak J."/>
        </authorList>
    </citation>
    <scope>NUCLEOTIDE SEQUENCE [LARGE SCALE GENOMIC DNA]</scope>
</reference>
<proteinExistence type="predicted"/>
<feature type="region of interest" description="Disordered" evidence="2">
    <location>
        <begin position="139"/>
        <end position="163"/>
    </location>
</feature>
<dbReference type="Proteomes" id="UP001157006">
    <property type="component" value="Chromosome 2"/>
</dbReference>
<evidence type="ECO:0000313" key="4">
    <source>
        <dbReference type="Proteomes" id="UP001157006"/>
    </source>
</evidence>
<organism evidence="3 4">
    <name type="scientific">Vicia faba</name>
    <name type="common">Broad bean</name>
    <name type="synonym">Faba vulgaris</name>
    <dbReference type="NCBI Taxonomy" id="3906"/>
    <lineage>
        <taxon>Eukaryota</taxon>
        <taxon>Viridiplantae</taxon>
        <taxon>Streptophyta</taxon>
        <taxon>Embryophyta</taxon>
        <taxon>Tracheophyta</taxon>
        <taxon>Spermatophyta</taxon>
        <taxon>Magnoliopsida</taxon>
        <taxon>eudicotyledons</taxon>
        <taxon>Gunneridae</taxon>
        <taxon>Pentapetalae</taxon>
        <taxon>rosids</taxon>
        <taxon>fabids</taxon>
        <taxon>Fabales</taxon>
        <taxon>Fabaceae</taxon>
        <taxon>Papilionoideae</taxon>
        <taxon>50 kb inversion clade</taxon>
        <taxon>NPAAA clade</taxon>
        <taxon>Hologalegina</taxon>
        <taxon>IRL clade</taxon>
        <taxon>Fabeae</taxon>
        <taxon>Vicia</taxon>
    </lineage>
</organism>
<keyword evidence="4" id="KW-1185">Reference proteome</keyword>
<accession>A0AAV0ZFV8</accession>
<name>A0AAV0ZFV8_VICFA</name>
<feature type="coiled-coil region" evidence="1">
    <location>
        <begin position="31"/>
        <end position="58"/>
    </location>
</feature>
<evidence type="ECO:0000313" key="3">
    <source>
        <dbReference type="EMBL" id="CAI8596706.1"/>
    </source>
</evidence>
<feature type="compositionally biased region" description="Basic and acidic residues" evidence="2">
    <location>
        <begin position="139"/>
        <end position="153"/>
    </location>
</feature>
<dbReference type="AlphaFoldDB" id="A0AAV0ZFV8"/>
<sequence>MMSISELISELRDSFRQRDFDRVEETLIFRETKLKAEIEDKKREIALLSEEVHFQRLEKMSVEMELKRFKELQDGGNIARAVAESGNARVSAAPETLVVREAALKSAIEEKVGEIKQDQFINLGKLNFDIEVHVVRGEKRGEEPLHDGKKDGPEDAFGTGNDFGSVKETLDVREATNTAAIEDKMKEIRLLREKMVNREKYATAEVKDEKIDVLAEETKLASEPSKTAYLGSSGNWGQNSSRVVPKNFTTKVAEPAGVIKRDFTSSVDVANFLDGLDTGSSSSSSSSSSSGEFDISSFTPVKRTKLSQGK</sequence>
<evidence type="ECO:0000256" key="1">
    <source>
        <dbReference type="SAM" id="Coils"/>
    </source>
</evidence>
<gene>
    <name evidence="3" type="ORF">VFH_II047560</name>
</gene>
<evidence type="ECO:0000256" key="2">
    <source>
        <dbReference type="SAM" id="MobiDB-lite"/>
    </source>
</evidence>